<evidence type="ECO:0000256" key="6">
    <source>
        <dbReference type="HAMAP-Rule" id="MF_00265"/>
    </source>
</evidence>
<evidence type="ECO:0000256" key="2">
    <source>
        <dbReference type="ARBA" id="ARBA00022722"/>
    </source>
</evidence>
<feature type="binding site" evidence="6">
    <location>
        <position position="12"/>
    </location>
    <ligand>
        <name>Mg(2+)</name>
        <dbReference type="ChEBI" id="CHEBI:18420"/>
    </ligand>
</feature>
<keyword evidence="6" id="KW-0800">Toxin</keyword>
<accession>A0A3P8L086</accession>
<dbReference type="EMBL" id="LR131273">
    <property type="protein sequence ID" value="VDR37625.1"/>
    <property type="molecule type" value="Genomic_DNA"/>
</dbReference>
<sequence>MRCSMSDVELPDVNVLVALLSANHVHHTTARDWFASTPRFATTPITEAGLVRMALNRAVMGTAITAQQALASLASLRADDRAEFVPDESSLAAPSIDLVGLAGHKQVTDLHLVNLMARHSGVLVTLDTRIRPVLTPADQPLVRVLL</sequence>
<evidence type="ECO:0000259" key="7">
    <source>
        <dbReference type="Pfam" id="PF01850"/>
    </source>
</evidence>
<protein>
    <recommendedName>
        <fullName evidence="6">Ribonuclease VapC</fullName>
        <shortName evidence="6">RNase VapC</shortName>
        <ecNumber evidence="6">3.1.-.-</ecNumber>
    </recommendedName>
    <alternativeName>
        <fullName evidence="6">Toxin VapC</fullName>
    </alternativeName>
</protein>
<evidence type="ECO:0000256" key="1">
    <source>
        <dbReference type="ARBA" id="ARBA00022649"/>
    </source>
</evidence>
<gene>
    <name evidence="6" type="primary">vapC</name>
    <name evidence="8" type="ORF">NCTC10741_00732</name>
</gene>
<evidence type="ECO:0000313" key="8">
    <source>
        <dbReference type="EMBL" id="VDR37625.1"/>
    </source>
</evidence>
<evidence type="ECO:0000313" key="9">
    <source>
        <dbReference type="Proteomes" id="UP000271626"/>
    </source>
</evidence>
<dbReference type="GO" id="GO:0016788">
    <property type="term" value="F:hydrolase activity, acting on ester bonds"/>
    <property type="evidence" value="ECO:0007669"/>
    <property type="project" value="InterPro"/>
</dbReference>
<feature type="domain" description="PIN" evidence="7">
    <location>
        <begin position="11"/>
        <end position="131"/>
    </location>
</feature>
<dbReference type="GO" id="GO:0000287">
    <property type="term" value="F:magnesium ion binding"/>
    <property type="evidence" value="ECO:0007669"/>
    <property type="project" value="UniProtKB-UniRule"/>
</dbReference>
<evidence type="ECO:0000256" key="4">
    <source>
        <dbReference type="ARBA" id="ARBA00022801"/>
    </source>
</evidence>
<keyword evidence="2 6" id="KW-0540">Nuclease</keyword>
<dbReference type="InterPro" id="IPR029060">
    <property type="entry name" value="PIN-like_dom_sf"/>
</dbReference>
<dbReference type="AlphaFoldDB" id="A0A3P8L086"/>
<dbReference type="Proteomes" id="UP000271626">
    <property type="component" value="Chromosome"/>
</dbReference>
<comment type="function">
    <text evidence="6">Toxic component of a toxin-antitoxin (TA) system. An RNase.</text>
</comment>
<name>A0A3P8L086_TSUPA</name>
<dbReference type="InterPro" id="IPR022907">
    <property type="entry name" value="VapC_family"/>
</dbReference>
<organism evidence="8 9">
    <name type="scientific">Tsukamurella paurometabola</name>
    <name type="common">Corynebacterium paurometabolum</name>
    <dbReference type="NCBI Taxonomy" id="2061"/>
    <lineage>
        <taxon>Bacteria</taxon>
        <taxon>Bacillati</taxon>
        <taxon>Actinomycetota</taxon>
        <taxon>Actinomycetes</taxon>
        <taxon>Mycobacteriales</taxon>
        <taxon>Tsukamurellaceae</taxon>
        <taxon>Tsukamurella</taxon>
    </lineage>
</organism>
<dbReference type="Pfam" id="PF01850">
    <property type="entry name" value="PIN"/>
    <property type="match status" value="1"/>
</dbReference>
<dbReference type="SUPFAM" id="SSF88723">
    <property type="entry name" value="PIN domain-like"/>
    <property type="match status" value="1"/>
</dbReference>
<keyword evidence="4 6" id="KW-0378">Hydrolase</keyword>
<comment type="similarity">
    <text evidence="6">Belongs to the PINc/VapC protein family.</text>
</comment>
<dbReference type="GO" id="GO:0045926">
    <property type="term" value="P:negative regulation of growth"/>
    <property type="evidence" value="ECO:0007669"/>
    <property type="project" value="UniProtKB-ARBA"/>
</dbReference>
<evidence type="ECO:0000256" key="5">
    <source>
        <dbReference type="ARBA" id="ARBA00022842"/>
    </source>
</evidence>
<keyword evidence="1 6" id="KW-1277">Toxin-antitoxin system</keyword>
<dbReference type="NCBIfam" id="TIGR00028">
    <property type="entry name" value="Mtu_PIN_fam"/>
    <property type="match status" value="1"/>
</dbReference>
<dbReference type="InterPro" id="IPR002716">
    <property type="entry name" value="PIN_dom"/>
</dbReference>
<keyword evidence="3 6" id="KW-0479">Metal-binding</keyword>
<dbReference type="OrthoDB" id="196567at2"/>
<dbReference type="HAMAP" id="MF_00265">
    <property type="entry name" value="VapC_Nob1"/>
    <property type="match status" value="1"/>
</dbReference>
<comment type="cofactor">
    <cofactor evidence="6">
        <name>Mg(2+)</name>
        <dbReference type="ChEBI" id="CHEBI:18420"/>
    </cofactor>
</comment>
<dbReference type="GO" id="GO:0004540">
    <property type="term" value="F:RNA nuclease activity"/>
    <property type="evidence" value="ECO:0007669"/>
    <property type="project" value="InterPro"/>
</dbReference>
<dbReference type="EC" id="3.1.-.-" evidence="6"/>
<dbReference type="GO" id="GO:0090729">
    <property type="term" value="F:toxin activity"/>
    <property type="evidence" value="ECO:0007669"/>
    <property type="project" value="UniProtKB-KW"/>
</dbReference>
<feature type="binding site" evidence="6">
    <location>
        <position position="109"/>
    </location>
    <ligand>
        <name>Mg(2+)</name>
        <dbReference type="ChEBI" id="CHEBI:18420"/>
    </ligand>
</feature>
<keyword evidence="5 6" id="KW-0460">Magnesium</keyword>
<dbReference type="Gene3D" id="3.40.50.1010">
    <property type="entry name" value="5'-nuclease"/>
    <property type="match status" value="1"/>
</dbReference>
<proteinExistence type="inferred from homology"/>
<reference evidence="8 9" key="1">
    <citation type="submission" date="2018-12" db="EMBL/GenBank/DDBJ databases">
        <authorList>
            <consortium name="Pathogen Informatics"/>
        </authorList>
    </citation>
    <scope>NUCLEOTIDE SEQUENCE [LARGE SCALE GENOMIC DNA]</scope>
    <source>
        <strain evidence="8 9">NCTC10741</strain>
    </source>
</reference>
<evidence type="ECO:0000256" key="3">
    <source>
        <dbReference type="ARBA" id="ARBA00022723"/>
    </source>
</evidence>
<dbReference type="InterPro" id="IPR006226">
    <property type="entry name" value="Mtu_PIN"/>
</dbReference>